<dbReference type="EMBL" id="JAHDYR010000019">
    <property type="protein sequence ID" value="KAG9393928.1"/>
    <property type="molecule type" value="Genomic_DNA"/>
</dbReference>
<dbReference type="AlphaFoldDB" id="A0A8J6ATS5"/>
<evidence type="ECO:0000313" key="2">
    <source>
        <dbReference type="Proteomes" id="UP000717585"/>
    </source>
</evidence>
<accession>A0A8J6ATS5</accession>
<dbReference type="Proteomes" id="UP000717585">
    <property type="component" value="Unassembled WGS sequence"/>
</dbReference>
<reference evidence="1" key="1">
    <citation type="submission" date="2021-05" db="EMBL/GenBank/DDBJ databases">
        <title>A free-living protist that lacks canonical eukaryotic 1 DNA replication and segregation systems.</title>
        <authorList>
            <person name="Salas-Leiva D.E."/>
            <person name="Tromer E.C."/>
            <person name="Curtis B.A."/>
            <person name="Jerlstrom-Hultqvist J."/>
            <person name="Kolisko M."/>
            <person name="Yi Z."/>
            <person name="Salas-Leiva J.S."/>
            <person name="Gallot-Lavallee L."/>
            <person name="Kops G.J.P.L."/>
            <person name="Archibald J.M."/>
            <person name="Simpson A.G.B."/>
            <person name="Roger A.J."/>
        </authorList>
    </citation>
    <scope>NUCLEOTIDE SEQUENCE</scope>
    <source>
        <strain evidence="1">BICM</strain>
    </source>
</reference>
<protein>
    <submittedName>
        <fullName evidence="1">Uncharacterized protein</fullName>
    </submittedName>
</protein>
<organism evidence="1 2">
    <name type="scientific">Carpediemonas membranifera</name>
    <dbReference type="NCBI Taxonomy" id="201153"/>
    <lineage>
        <taxon>Eukaryota</taxon>
        <taxon>Metamonada</taxon>
        <taxon>Carpediemonas-like organisms</taxon>
        <taxon>Carpediemonas</taxon>
    </lineage>
</organism>
<keyword evidence="2" id="KW-1185">Reference proteome</keyword>
<gene>
    <name evidence="1" type="ORF">J8273_4528</name>
</gene>
<proteinExistence type="predicted"/>
<sequence>MLAQSQSGKVPTMLEFFCSHRNDDLPARALPVPIADSKRDFDAQANYKAKQYSRYSVDLVILNMAPDGANLDTVANKLHNKLKTAIGPKPSKKSYIKYAIAERFLQAMVTCVHNYNAIAHRDHAYCLAHDIPSHDY</sequence>
<evidence type="ECO:0000313" key="1">
    <source>
        <dbReference type="EMBL" id="KAG9393928.1"/>
    </source>
</evidence>
<comment type="caution">
    <text evidence="1">The sequence shown here is derived from an EMBL/GenBank/DDBJ whole genome shotgun (WGS) entry which is preliminary data.</text>
</comment>
<name>A0A8J6ATS5_9EUKA</name>